<feature type="transmembrane region" description="Helical" evidence="4">
    <location>
        <begin position="324"/>
        <end position="349"/>
    </location>
</feature>
<keyword evidence="3 4" id="KW-0472">Membrane</keyword>
<evidence type="ECO:0000256" key="1">
    <source>
        <dbReference type="ARBA" id="ARBA00022692"/>
    </source>
</evidence>
<dbReference type="Proteomes" id="UP000324974">
    <property type="component" value="Chromosome"/>
</dbReference>
<feature type="transmembrane region" description="Helical" evidence="4">
    <location>
        <begin position="361"/>
        <end position="379"/>
    </location>
</feature>
<dbReference type="EMBL" id="CP042425">
    <property type="protein sequence ID" value="QEL20894.1"/>
    <property type="molecule type" value="Genomic_DNA"/>
</dbReference>
<dbReference type="AlphaFoldDB" id="A0A5C1AUH7"/>
<dbReference type="SUPFAM" id="SSF103473">
    <property type="entry name" value="MFS general substrate transporter"/>
    <property type="match status" value="1"/>
</dbReference>
<dbReference type="GO" id="GO:0022857">
    <property type="term" value="F:transmembrane transporter activity"/>
    <property type="evidence" value="ECO:0007669"/>
    <property type="project" value="InterPro"/>
</dbReference>
<accession>A0A5C1AUH7</accession>
<dbReference type="RefSeq" id="WP_149115141.1">
    <property type="nucleotide sequence ID" value="NZ_CP042425.1"/>
</dbReference>
<proteinExistence type="predicted"/>
<organism evidence="5 6">
    <name type="scientific">Limnoglobus roseus</name>
    <dbReference type="NCBI Taxonomy" id="2598579"/>
    <lineage>
        <taxon>Bacteria</taxon>
        <taxon>Pseudomonadati</taxon>
        <taxon>Planctomycetota</taxon>
        <taxon>Planctomycetia</taxon>
        <taxon>Gemmatales</taxon>
        <taxon>Gemmataceae</taxon>
        <taxon>Limnoglobus</taxon>
    </lineage>
</organism>
<gene>
    <name evidence="5" type="ORF">PX52LOC_08015</name>
</gene>
<feature type="transmembrane region" description="Helical" evidence="4">
    <location>
        <begin position="230"/>
        <end position="249"/>
    </location>
</feature>
<evidence type="ECO:0000313" key="5">
    <source>
        <dbReference type="EMBL" id="QEL20894.1"/>
    </source>
</evidence>
<sequence>MTAVATEQPAPALRSELPLFASWTNLIVAALIYICTNPGRTQYMGVITEPILEEFHLSRSAFGQLNFWATMIVAVLSFGFGTLLDRLGLYRSAWSMTALTAAATALTALADGPWTLFAAVTLARLFGQGVLAVTSTSLLGKSFRPRHAPIAAAVYLALTAVFYAGVLQWIRVGLVELEWTWRSVWLVIAVGIGCSAMLSMLFITPPTVLPPDRVAMKASPAGEKTVWEAVRHPLFIVFGLYCLINGTAVKGMDVFMESLLKDRGFGREMFFDSLMIGVLSLVVFKFLVAWLCRVWSIGKVLALGMLLSSAVVGSVSLLDTPNNVYVWSLLKSLAWSVYVVVYFSVWAYAFGRRDLSQIQGAIHVVTITSSALGPLLLGICRDRLGSYLPALHLFAVMIFLLGIAMLLVKVPHADPDGIATDT</sequence>
<dbReference type="OrthoDB" id="182417at2"/>
<dbReference type="Pfam" id="PF07690">
    <property type="entry name" value="MFS_1"/>
    <property type="match status" value="1"/>
</dbReference>
<evidence type="ECO:0000256" key="3">
    <source>
        <dbReference type="ARBA" id="ARBA00023136"/>
    </source>
</evidence>
<evidence type="ECO:0000256" key="4">
    <source>
        <dbReference type="SAM" id="Phobius"/>
    </source>
</evidence>
<keyword evidence="1 4" id="KW-0812">Transmembrane</keyword>
<dbReference type="InterPro" id="IPR036259">
    <property type="entry name" value="MFS_trans_sf"/>
</dbReference>
<dbReference type="InterPro" id="IPR011701">
    <property type="entry name" value="MFS"/>
</dbReference>
<evidence type="ECO:0000256" key="2">
    <source>
        <dbReference type="ARBA" id="ARBA00022989"/>
    </source>
</evidence>
<keyword evidence="6" id="KW-1185">Reference proteome</keyword>
<feature type="transmembrane region" description="Helical" evidence="4">
    <location>
        <begin position="300"/>
        <end position="318"/>
    </location>
</feature>
<reference evidence="6" key="1">
    <citation type="submission" date="2019-08" db="EMBL/GenBank/DDBJ databases">
        <title>Limnoglobus roseus gen. nov., sp. nov., a novel freshwater planctomycete with a giant genome from the family Gemmataceae.</title>
        <authorList>
            <person name="Kulichevskaya I.S."/>
            <person name="Naumoff D.G."/>
            <person name="Miroshnikov K."/>
            <person name="Ivanova A."/>
            <person name="Philippov D.A."/>
            <person name="Hakobyan A."/>
            <person name="Rijpstra I.C."/>
            <person name="Sinninghe Damste J.S."/>
            <person name="Liesack W."/>
            <person name="Dedysh S.N."/>
        </authorList>
    </citation>
    <scope>NUCLEOTIDE SEQUENCE [LARGE SCALE GENOMIC DNA]</scope>
    <source>
        <strain evidence="6">PX52</strain>
    </source>
</reference>
<protein>
    <submittedName>
        <fullName evidence="5">MFS transporter</fullName>
    </submittedName>
</protein>
<name>A0A5C1AUH7_9BACT</name>
<feature type="transmembrane region" description="Helical" evidence="4">
    <location>
        <begin position="152"/>
        <end position="172"/>
    </location>
</feature>
<feature type="transmembrane region" description="Helical" evidence="4">
    <location>
        <begin position="17"/>
        <end position="34"/>
    </location>
</feature>
<dbReference type="Gene3D" id="1.20.1250.20">
    <property type="entry name" value="MFS general substrate transporter like domains"/>
    <property type="match status" value="2"/>
</dbReference>
<feature type="transmembrane region" description="Helical" evidence="4">
    <location>
        <begin position="269"/>
        <end position="288"/>
    </location>
</feature>
<feature type="transmembrane region" description="Helical" evidence="4">
    <location>
        <begin position="65"/>
        <end position="84"/>
    </location>
</feature>
<feature type="transmembrane region" description="Helical" evidence="4">
    <location>
        <begin position="391"/>
        <end position="408"/>
    </location>
</feature>
<evidence type="ECO:0000313" key="6">
    <source>
        <dbReference type="Proteomes" id="UP000324974"/>
    </source>
</evidence>
<dbReference type="KEGG" id="lrs:PX52LOC_08015"/>
<feature type="transmembrane region" description="Helical" evidence="4">
    <location>
        <begin position="184"/>
        <end position="209"/>
    </location>
</feature>
<keyword evidence="2 4" id="KW-1133">Transmembrane helix</keyword>